<comment type="similarity">
    <text evidence="2">Belongs to the RLP family.</text>
</comment>
<dbReference type="InterPro" id="IPR046956">
    <property type="entry name" value="RLP23-like"/>
</dbReference>
<evidence type="ECO:0000256" key="11">
    <source>
        <dbReference type="ARBA" id="ARBA00023180"/>
    </source>
</evidence>
<dbReference type="Proteomes" id="UP000237000">
    <property type="component" value="Unassembled WGS sequence"/>
</dbReference>
<dbReference type="Pfam" id="PF08263">
    <property type="entry name" value="LRRNT_2"/>
    <property type="match status" value="1"/>
</dbReference>
<dbReference type="SMART" id="SM00365">
    <property type="entry name" value="LRR_SD22"/>
    <property type="match status" value="4"/>
</dbReference>
<dbReference type="InterPro" id="IPR003591">
    <property type="entry name" value="Leu-rich_rpt_typical-subtyp"/>
</dbReference>
<evidence type="ECO:0000256" key="5">
    <source>
        <dbReference type="ARBA" id="ARBA00022692"/>
    </source>
</evidence>
<dbReference type="InterPro" id="IPR001611">
    <property type="entry name" value="Leu-rich_rpt"/>
</dbReference>
<keyword evidence="8 13" id="KW-1133">Transmembrane helix</keyword>
<evidence type="ECO:0000256" key="1">
    <source>
        <dbReference type="ARBA" id="ARBA00004251"/>
    </source>
</evidence>
<dbReference type="Pfam" id="PF23598">
    <property type="entry name" value="LRR_14"/>
    <property type="match status" value="1"/>
</dbReference>
<keyword evidence="17" id="KW-1185">Reference proteome</keyword>
<dbReference type="InterPro" id="IPR055414">
    <property type="entry name" value="LRR_R13L4/SHOC2-like"/>
</dbReference>
<dbReference type="Pfam" id="PF13855">
    <property type="entry name" value="LRR_8"/>
    <property type="match status" value="2"/>
</dbReference>
<dbReference type="Pfam" id="PF00560">
    <property type="entry name" value="LRR_1"/>
    <property type="match status" value="3"/>
</dbReference>
<proteinExistence type="inferred from homology"/>
<evidence type="ECO:0000256" key="4">
    <source>
        <dbReference type="ARBA" id="ARBA00022614"/>
    </source>
</evidence>
<evidence type="ECO:0000256" key="10">
    <source>
        <dbReference type="ARBA" id="ARBA00023170"/>
    </source>
</evidence>
<keyword evidence="10" id="KW-0675">Receptor</keyword>
<dbReference type="SUPFAM" id="SSF52058">
    <property type="entry name" value="L domain-like"/>
    <property type="match status" value="2"/>
</dbReference>
<dbReference type="FunFam" id="3.80.10.10:FF:000095">
    <property type="entry name" value="LRR receptor-like serine/threonine-protein kinase GSO1"/>
    <property type="match status" value="1"/>
</dbReference>
<organism evidence="16 17">
    <name type="scientific">Trema orientale</name>
    <name type="common">Charcoal tree</name>
    <name type="synonym">Celtis orientalis</name>
    <dbReference type="NCBI Taxonomy" id="63057"/>
    <lineage>
        <taxon>Eukaryota</taxon>
        <taxon>Viridiplantae</taxon>
        <taxon>Streptophyta</taxon>
        <taxon>Embryophyta</taxon>
        <taxon>Tracheophyta</taxon>
        <taxon>Spermatophyta</taxon>
        <taxon>Magnoliopsida</taxon>
        <taxon>eudicotyledons</taxon>
        <taxon>Gunneridae</taxon>
        <taxon>Pentapetalae</taxon>
        <taxon>rosids</taxon>
        <taxon>fabids</taxon>
        <taxon>Rosales</taxon>
        <taxon>Cannabaceae</taxon>
        <taxon>Trema</taxon>
    </lineage>
</organism>
<feature type="domain" description="Leucine-rich repeat-containing N-terminal plant-type" evidence="14">
    <location>
        <begin position="42"/>
        <end position="95"/>
    </location>
</feature>
<evidence type="ECO:0000256" key="2">
    <source>
        <dbReference type="ARBA" id="ARBA00009592"/>
    </source>
</evidence>
<sequence>MESLLCPLAFMRLSFTLTMLFLNLIPMITFLSTTSADQPLCHNHERIALLQFKDSFVIDCKCAPIYGWSYPKAASWIAKGINASDCCSWDGVSCDENTGHVTALDLDSSCLCGSINSTISLFRLSQLRSLNLAYNHFNNSQIPSGLGQLSRLEYLNLSNSFFSGQVPYDISMLSSLSSLDLSEWYYVPETELEGLKIPSLTTILGNLSSLKQLHLSYVHIPSHVPSFLANFSLLTSLRMDGCGLFGEFPPSIFQLPNLQVLSLAKNQHLSGQLPEFRFGSSTLEVLYLSGSSFSGDITFSFCKLSRLRFLGLSENKFSGHISSCLRNLTQLTVLDFHSNQLTGEIPSSIANLTRLNGLVLSSNILHGAVPHSISRLNRLRVLYLQWNQLSGTVDINMFTRLKYLFKLQLSFNHLSLLTKTSNINTTVSKFELLGLISCNLSSFPDFLRYQDKLEILFLGRNHIHGKIPNWMLNTSVNTISTLDLSRNFLTGFEQLPIVLPWVSIDFLDLSHNKIRGSLPIPPPSIIRYDASDNEFSGEVSPLFCNLTSFWYLDLSNNKLSGSVPECFKNLSNSLSFLNMSYNNFHGRIPEIWFKGSKLSMLDLSNNQFQSRLPRSLKNCFMLQVLNLGNNRLDDIFPPWLGTLPELRVLILRSNNLHGVIKKQDLHSKFRNLRIIDLSDNSFSGFLPSEYFDEWNAMKATSPSKSSYMEGNAIFNPEGTRWNFSYVYSITITIKGVELLYGKIQKAFVVIDLSSNKFEGEIPSCLGSLKGLQALNLSNNFLTGGIPSSFGDIVQLESLDLSQNKLSGRIPQRLQQLTFLAFFDVSHNQLAGPIPRGDQFETFESSSYEDNLGLCGDPLPKKCEDSENTMPATPSSLEEEQDSGSRVRFDWITVVPGFVGGLVLGVVFEHTLATRKHGYHFVKSLFWRARKPNGRRDRRGFRI</sequence>
<feature type="region of interest" description="Disordered" evidence="12">
    <location>
        <begin position="862"/>
        <end position="881"/>
    </location>
</feature>
<evidence type="ECO:0000256" key="9">
    <source>
        <dbReference type="ARBA" id="ARBA00023136"/>
    </source>
</evidence>
<evidence type="ECO:0000259" key="14">
    <source>
        <dbReference type="Pfam" id="PF08263"/>
    </source>
</evidence>
<comment type="subcellular location">
    <subcellularLocation>
        <location evidence="1">Cell membrane</location>
        <topology evidence="1">Single-pass type I membrane protein</topology>
    </subcellularLocation>
</comment>
<dbReference type="Gene3D" id="3.80.10.10">
    <property type="entry name" value="Ribonuclease Inhibitor"/>
    <property type="match status" value="3"/>
</dbReference>
<feature type="transmembrane region" description="Helical" evidence="13">
    <location>
        <begin position="890"/>
        <end position="907"/>
    </location>
</feature>
<evidence type="ECO:0000256" key="7">
    <source>
        <dbReference type="ARBA" id="ARBA00022737"/>
    </source>
</evidence>
<dbReference type="GO" id="GO:0005886">
    <property type="term" value="C:plasma membrane"/>
    <property type="evidence" value="ECO:0007669"/>
    <property type="project" value="UniProtKB-SubCell"/>
</dbReference>
<name>A0A2P5DUY9_TREOI</name>
<dbReference type="SMART" id="SM00369">
    <property type="entry name" value="LRR_TYP"/>
    <property type="match status" value="7"/>
</dbReference>
<dbReference type="AlphaFoldDB" id="A0A2P5DUY9"/>
<evidence type="ECO:0000313" key="16">
    <source>
        <dbReference type="EMBL" id="PON77100.1"/>
    </source>
</evidence>
<comment type="caution">
    <text evidence="16">The sequence shown here is derived from an EMBL/GenBank/DDBJ whole genome shotgun (WGS) entry which is preliminary data.</text>
</comment>
<evidence type="ECO:0000313" key="17">
    <source>
        <dbReference type="Proteomes" id="UP000237000"/>
    </source>
</evidence>
<keyword evidence="4" id="KW-0433">Leucine-rich repeat</keyword>
<dbReference type="EMBL" id="JXTC01000247">
    <property type="protein sequence ID" value="PON77100.1"/>
    <property type="molecule type" value="Genomic_DNA"/>
</dbReference>
<evidence type="ECO:0000256" key="12">
    <source>
        <dbReference type="SAM" id="MobiDB-lite"/>
    </source>
</evidence>
<feature type="domain" description="Disease resistance R13L4/SHOC-2-like LRR" evidence="15">
    <location>
        <begin position="282"/>
        <end position="485"/>
    </location>
</feature>
<dbReference type="PANTHER" id="PTHR48061:SF12">
    <property type="entry name" value="DISEASE RESISTANCE LIKE PROTEIN"/>
    <property type="match status" value="1"/>
</dbReference>
<evidence type="ECO:0000256" key="8">
    <source>
        <dbReference type="ARBA" id="ARBA00022989"/>
    </source>
</evidence>
<evidence type="ECO:0000256" key="6">
    <source>
        <dbReference type="ARBA" id="ARBA00022729"/>
    </source>
</evidence>
<dbReference type="InterPro" id="IPR032675">
    <property type="entry name" value="LRR_dom_sf"/>
</dbReference>
<evidence type="ECO:0000259" key="15">
    <source>
        <dbReference type="Pfam" id="PF23598"/>
    </source>
</evidence>
<keyword evidence="11" id="KW-0325">Glycoprotein</keyword>
<accession>A0A2P5DUY9</accession>
<reference evidence="17" key="1">
    <citation type="submission" date="2016-06" db="EMBL/GenBank/DDBJ databases">
        <title>Parallel loss of symbiosis genes in relatives of nitrogen-fixing non-legume Parasponia.</title>
        <authorList>
            <person name="Van Velzen R."/>
            <person name="Holmer R."/>
            <person name="Bu F."/>
            <person name="Rutten L."/>
            <person name="Van Zeijl A."/>
            <person name="Liu W."/>
            <person name="Santuari L."/>
            <person name="Cao Q."/>
            <person name="Sharma T."/>
            <person name="Shen D."/>
            <person name="Roswanjaya Y."/>
            <person name="Wardhani T."/>
            <person name="Kalhor M.S."/>
            <person name="Jansen J."/>
            <person name="Van den Hoogen J."/>
            <person name="Gungor B."/>
            <person name="Hartog M."/>
            <person name="Hontelez J."/>
            <person name="Verver J."/>
            <person name="Yang W.-C."/>
            <person name="Schijlen E."/>
            <person name="Repin R."/>
            <person name="Schilthuizen M."/>
            <person name="Schranz E."/>
            <person name="Heidstra R."/>
            <person name="Miyata K."/>
            <person name="Fedorova E."/>
            <person name="Kohlen W."/>
            <person name="Bisseling T."/>
            <person name="Smit S."/>
            <person name="Geurts R."/>
        </authorList>
    </citation>
    <scope>NUCLEOTIDE SEQUENCE [LARGE SCALE GENOMIC DNA]</scope>
    <source>
        <strain evidence="17">cv. RG33-2</strain>
    </source>
</reference>
<dbReference type="FunFam" id="3.80.10.10:FF:000213">
    <property type="entry name" value="Tyrosine-sulfated glycopeptide receptor 1"/>
    <property type="match status" value="1"/>
</dbReference>
<keyword evidence="9 13" id="KW-0472">Membrane</keyword>
<dbReference type="PANTHER" id="PTHR48061">
    <property type="entry name" value="LEUCINE-RICH REPEAT RECEPTOR PROTEIN KINASE EMS1-LIKE-RELATED"/>
    <property type="match status" value="1"/>
</dbReference>
<protein>
    <submittedName>
        <fullName evidence="16">LRR domain containing protein</fullName>
    </submittedName>
</protein>
<dbReference type="InterPro" id="IPR013210">
    <property type="entry name" value="LRR_N_plant-typ"/>
</dbReference>
<keyword evidence="3" id="KW-1003">Cell membrane</keyword>
<keyword evidence="6" id="KW-0732">Signal</keyword>
<evidence type="ECO:0000256" key="3">
    <source>
        <dbReference type="ARBA" id="ARBA00022475"/>
    </source>
</evidence>
<dbReference type="OrthoDB" id="1739037at2759"/>
<dbReference type="STRING" id="63057.A0A2P5DUY9"/>
<keyword evidence="5 13" id="KW-0812">Transmembrane</keyword>
<gene>
    <name evidence="16" type="ORF">TorRG33x02_240720</name>
</gene>
<dbReference type="InParanoid" id="A0A2P5DUY9"/>
<evidence type="ECO:0000256" key="13">
    <source>
        <dbReference type="SAM" id="Phobius"/>
    </source>
</evidence>
<keyword evidence="7" id="KW-0677">Repeat</keyword>